<dbReference type="PROSITE" id="PS00280">
    <property type="entry name" value="BPTI_KUNITZ_1"/>
    <property type="match status" value="1"/>
</dbReference>
<organism evidence="6 7">
    <name type="scientific">Necator americanus</name>
    <name type="common">Human hookworm</name>
    <dbReference type="NCBI Taxonomy" id="51031"/>
    <lineage>
        <taxon>Eukaryota</taxon>
        <taxon>Metazoa</taxon>
        <taxon>Ecdysozoa</taxon>
        <taxon>Nematoda</taxon>
        <taxon>Chromadorea</taxon>
        <taxon>Rhabditida</taxon>
        <taxon>Rhabditina</taxon>
        <taxon>Rhabditomorpha</taxon>
        <taxon>Strongyloidea</taxon>
        <taxon>Ancylostomatidae</taxon>
        <taxon>Bunostominae</taxon>
        <taxon>Necator</taxon>
    </lineage>
</organism>
<dbReference type="SUPFAM" id="SSF57362">
    <property type="entry name" value="BPTI-like"/>
    <property type="match status" value="1"/>
</dbReference>
<dbReference type="Pfam" id="PF00014">
    <property type="entry name" value="Kunitz_BPTI"/>
    <property type="match status" value="1"/>
</dbReference>
<sequence length="79" mass="8819">MKCLLILLFFFVIVSGAGRNEKIDPCLEEFGVTGPCRARIPRWGRNNVTGACEKFFYGGCHGNGNNFPSRSKCRKMCKA</sequence>
<dbReference type="Proteomes" id="UP001303046">
    <property type="component" value="Unassembled WGS sequence"/>
</dbReference>
<dbReference type="SMART" id="SM00131">
    <property type="entry name" value="KU"/>
    <property type="match status" value="1"/>
</dbReference>
<dbReference type="EMBL" id="JAVFWL010000006">
    <property type="protein sequence ID" value="KAK6759779.1"/>
    <property type="molecule type" value="Genomic_DNA"/>
</dbReference>
<dbReference type="Gene3D" id="4.10.410.10">
    <property type="entry name" value="Pancreatic trypsin inhibitor Kunitz domain"/>
    <property type="match status" value="1"/>
</dbReference>
<keyword evidence="3" id="KW-1015">Disulfide bond</keyword>
<comment type="caution">
    <text evidence="6">The sequence shown here is derived from an EMBL/GenBank/DDBJ whole genome shotgun (WGS) entry which is preliminary data.</text>
</comment>
<evidence type="ECO:0000256" key="4">
    <source>
        <dbReference type="SAM" id="SignalP"/>
    </source>
</evidence>
<dbReference type="PRINTS" id="PR00759">
    <property type="entry name" value="BASICPTASE"/>
</dbReference>
<dbReference type="CDD" id="cd00109">
    <property type="entry name" value="Kunitz-type"/>
    <property type="match status" value="1"/>
</dbReference>
<reference evidence="6 7" key="1">
    <citation type="submission" date="2023-08" db="EMBL/GenBank/DDBJ databases">
        <title>A Necator americanus chromosomal reference genome.</title>
        <authorList>
            <person name="Ilik V."/>
            <person name="Petrzelkova K.J."/>
            <person name="Pardy F."/>
            <person name="Fuh T."/>
            <person name="Niatou-Singa F.S."/>
            <person name="Gouil Q."/>
            <person name="Baker L."/>
            <person name="Ritchie M.E."/>
            <person name="Jex A.R."/>
            <person name="Gazzola D."/>
            <person name="Li H."/>
            <person name="Toshio Fujiwara R."/>
            <person name="Zhan B."/>
            <person name="Aroian R.V."/>
            <person name="Pafco B."/>
            <person name="Schwarz E.M."/>
        </authorList>
    </citation>
    <scope>NUCLEOTIDE SEQUENCE [LARGE SCALE GENOMIC DNA]</scope>
    <source>
        <strain evidence="6 7">Aroian</strain>
        <tissue evidence="6">Whole animal</tissue>
    </source>
</reference>
<protein>
    <recommendedName>
        <fullName evidence="5">BPTI/Kunitz inhibitor domain-containing protein</fullName>
    </recommendedName>
</protein>
<dbReference type="PANTHER" id="PTHR10083">
    <property type="entry name" value="KUNITZ-TYPE PROTEASE INHIBITOR-RELATED"/>
    <property type="match status" value="1"/>
</dbReference>
<evidence type="ECO:0000256" key="3">
    <source>
        <dbReference type="ARBA" id="ARBA00023157"/>
    </source>
</evidence>
<dbReference type="PROSITE" id="PS50279">
    <property type="entry name" value="BPTI_KUNITZ_2"/>
    <property type="match status" value="1"/>
</dbReference>
<feature type="signal peptide" evidence="4">
    <location>
        <begin position="1"/>
        <end position="16"/>
    </location>
</feature>
<evidence type="ECO:0000256" key="1">
    <source>
        <dbReference type="ARBA" id="ARBA00022690"/>
    </source>
</evidence>
<evidence type="ECO:0000313" key="6">
    <source>
        <dbReference type="EMBL" id="KAK6759779.1"/>
    </source>
</evidence>
<evidence type="ECO:0000313" key="7">
    <source>
        <dbReference type="Proteomes" id="UP001303046"/>
    </source>
</evidence>
<evidence type="ECO:0000259" key="5">
    <source>
        <dbReference type="PROSITE" id="PS50279"/>
    </source>
</evidence>
<gene>
    <name evidence="6" type="primary">Necator_chrX.g21541</name>
    <name evidence="6" type="ORF">RB195_021380</name>
</gene>
<name>A0ABR1EAR8_NECAM</name>
<keyword evidence="4" id="KW-0732">Signal</keyword>
<keyword evidence="7" id="KW-1185">Reference proteome</keyword>
<proteinExistence type="predicted"/>
<accession>A0ABR1EAR8</accession>
<keyword evidence="2" id="KW-0722">Serine protease inhibitor</keyword>
<dbReference type="InterPro" id="IPR020901">
    <property type="entry name" value="Prtase_inh_Kunz-CS"/>
</dbReference>
<dbReference type="InterPro" id="IPR036880">
    <property type="entry name" value="Kunitz_BPTI_sf"/>
</dbReference>
<dbReference type="PANTHER" id="PTHR10083:SF374">
    <property type="entry name" value="BPTI_KUNITZ INHIBITOR DOMAIN-CONTAINING PROTEIN"/>
    <property type="match status" value="1"/>
</dbReference>
<keyword evidence="1" id="KW-0646">Protease inhibitor</keyword>
<feature type="chain" id="PRO_5046539145" description="BPTI/Kunitz inhibitor domain-containing protein" evidence="4">
    <location>
        <begin position="17"/>
        <end position="79"/>
    </location>
</feature>
<dbReference type="InterPro" id="IPR050098">
    <property type="entry name" value="TFPI/VKTCI-like"/>
</dbReference>
<feature type="domain" description="BPTI/Kunitz inhibitor" evidence="5">
    <location>
        <begin position="26"/>
        <end position="77"/>
    </location>
</feature>
<evidence type="ECO:0000256" key="2">
    <source>
        <dbReference type="ARBA" id="ARBA00022900"/>
    </source>
</evidence>
<dbReference type="InterPro" id="IPR002223">
    <property type="entry name" value="Kunitz_BPTI"/>
</dbReference>